<sequence>MSTIFWHETNMTSNTTPVPLVASASSVYPSNVAPWRAFNGTTVDNQDAWASANGITDASITLDYGRERLVDRVRITSVNGAVTFGTKNFEIFGSNDNTNWTLMASKLDIPIWGKAETREYVFNKKDSFRYYKLRTWGTYQSTENYVGIGNLQYGFSANLSLTLKSSTTNEHYSLSDNTLIHLPDNSIKNMILHGIEQGKEIQLDVPFDKHIYVDDTPVANVSGKLFAQDIGIVNTLSIKEVNKDNDFKPIYTWHNTNMTSDTSPVPLIAKSSGIFNSTYPAWKAFNGTTINADDGWVSSNKTGWIEINYGKNILVNILNLSHRNTSTLTSAPKNFIIEGSNNGTAYETLATISNETNWLSVETRQFVFNNIKTYSYYRINVSENNGHATELSIGDILFGYKREV</sequence>
<dbReference type="RefSeq" id="WP_354471808.1">
    <property type="nucleotide sequence ID" value="NZ_JBEPSB010000008.1"/>
</dbReference>
<dbReference type="Pfam" id="PF00754">
    <property type="entry name" value="F5_F8_type_C"/>
    <property type="match status" value="2"/>
</dbReference>
<dbReference type="Proteomes" id="UP001549363">
    <property type="component" value="Unassembled WGS sequence"/>
</dbReference>
<name>A0ABV2PJC0_9BACI</name>
<evidence type="ECO:0000259" key="1">
    <source>
        <dbReference type="PROSITE" id="PS50022"/>
    </source>
</evidence>
<evidence type="ECO:0000313" key="3">
    <source>
        <dbReference type="Proteomes" id="UP001549363"/>
    </source>
</evidence>
<gene>
    <name evidence="2" type="ORF">ABIA69_002191</name>
</gene>
<dbReference type="SUPFAM" id="SSF49785">
    <property type="entry name" value="Galactose-binding domain-like"/>
    <property type="match status" value="2"/>
</dbReference>
<dbReference type="InterPro" id="IPR008979">
    <property type="entry name" value="Galactose-bd-like_sf"/>
</dbReference>
<comment type="caution">
    <text evidence="2">The sequence shown here is derived from an EMBL/GenBank/DDBJ whole genome shotgun (WGS) entry which is preliminary data.</text>
</comment>
<dbReference type="PROSITE" id="PS50022">
    <property type="entry name" value="FA58C_3"/>
    <property type="match status" value="1"/>
</dbReference>
<accession>A0ABV2PJC0</accession>
<reference evidence="2 3" key="1">
    <citation type="submission" date="2024-06" db="EMBL/GenBank/DDBJ databases">
        <title>Sorghum-associated microbial communities from plants grown in Nebraska, USA.</title>
        <authorList>
            <person name="Schachtman D."/>
        </authorList>
    </citation>
    <scope>NUCLEOTIDE SEQUENCE [LARGE SCALE GENOMIC DNA]</scope>
    <source>
        <strain evidence="2 3">736</strain>
    </source>
</reference>
<protein>
    <recommendedName>
        <fullName evidence="1">F5/8 type C domain-containing protein</fullName>
    </recommendedName>
</protein>
<evidence type="ECO:0000313" key="2">
    <source>
        <dbReference type="EMBL" id="MET4561046.1"/>
    </source>
</evidence>
<keyword evidence="3" id="KW-1185">Reference proteome</keyword>
<feature type="domain" description="F5/8 type C" evidence="1">
    <location>
        <begin position="4"/>
        <end position="101"/>
    </location>
</feature>
<dbReference type="Gene3D" id="2.60.120.260">
    <property type="entry name" value="Galactose-binding domain-like"/>
    <property type="match status" value="2"/>
</dbReference>
<dbReference type="InterPro" id="IPR000421">
    <property type="entry name" value="FA58C"/>
</dbReference>
<proteinExistence type="predicted"/>
<dbReference type="EMBL" id="JBEPSB010000008">
    <property type="protein sequence ID" value="MET4561046.1"/>
    <property type="molecule type" value="Genomic_DNA"/>
</dbReference>
<organism evidence="2 3">
    <name type="scientific">Lysinibacillus parviboronicapiens</name>
    <dbReference type="NCBI Taxonomy" id="436516"/>
    <lineage>
        <taxon>Bacteria</taxon>
        <taxon>Bacillati</taxon>
        <taxon>Bacillota</taxon>
        <taxon>Bacilli</taxon>
        <taxon>Bacillales</taxon>
        <taxon>Bacillaceae</taxon>
        <taxon>Lysinibacillus</taxon>
    </lineage>
</organism>